<comment type="catalytic activity">
    <reaction evidence="5 8">
        <text>a 2'-deoxycytidine in DNA + S-adenosyl-L-methionine = a 5-methyl-2'-deoxycytidine in DNA + S-adenosyl-L-homocysteine + H(+)</text>
        <dbReference type="Rhea" id="RHEA:13681"/>
        <dbReference type="Rhea" id="RHEA-COMP:11369"/>
        <dbReference type="Rhea" id="RHEA-COMP:11370"/>
        <dbReference type="ChEBI" id="CHEBI:15378"/>
        <dbReference type="ChEBI" id="CHEBI:57856"/>
        <dbReference type="ChEBI" id="CHEBI:59789"/>
        <dbReference type="ChEBI" id="CHEBI:85452"/>
        <dbReference type="ChEBI" id="CHEBI:85454"/>
        <dbReference type="EC" id="2.1.1.37"/>
    </reaction>
</comment>
<dbReference type="Proteomes" id="UP000265964">
    <property type="component" value="Unassembled WGS sequence"/>
</dbReference>
<dbReference type="InterPro" id="IPR050750">
    <property type="entry name" value="C5-MTase"/>
</dbReference>
<evidence type="ECO:0000256" key="7">
    <source>
        <dbReference type="RuleBase" id="RU000416"/>
    </source>
</evidence>
<comment type="similarity">
    <text evidence="6 7">Belongs to the class I-like SAM-binding methyltransferase superfamily. C5-methyltransferase family.</text>
</comment>
<dbReference type="InterPro" id="IPR018117">
    <property type="entry name" value="C5_DNA_meth_AS"/>
</dbReference>
<keyword evidence="2 6" id="KW-0808">Transferase</keyword>
<feature type="active site" evidence="6">
    <location>
        <position position="74"/>
    </location>
</feature>
<evidence type="ECO:0000256" key="5">
    <source>
        <dbReference type="ARBA" id="ARBA00047422"/>
    </source>
</evidence>
<dbReference type="GO" id="GO:0009307">
    <property type="term" value="P:DNA restriction-modification system"/>
    <property type="evidence" value="ECO:0007669"/>
    <property type="project" value="UniProtKB-KW"/>
</dbReference>
<keyword evidence="4" id="KW-0680">Restriction system</keyword>
<dbReference type="PROSITE" id="PS51679">
    <property type="entry name" value="SAM_MT_C5"/>
    <property type="match status" value="1"/>
</dbReference>
<dbReference type="PROSITE" id="PS00094">
    <property type="entry name" value="C5_MTASE_1"/>
    <property type="match status" value="1"/>
</dbReference>
<gene>
    <name evidence="9" type="ORF">CKF59_03110</name>
</gene>
<dbReference type="NCBIfam" id="TIGR00675">
    <property type="entry name" value="dcm"/>
    <property type="match status" value="1"/>
</dbReference>
<dbReference type="PANTHER" id="PTHR46098:SF1">
    <property type="entry name" value="TRNA (CYTOSINE(38)-C(5))-METHYLTRANSFERASE"/>
    <property type="match status" value="1"/>
</dbReference>
<evidence type="ECO:0000256" key="4">
    <source>
        <dbReference type="ARBA" id="ARBA00022747"/>
    </source>
</evidence>
<evidence type="ECO:0000256" key="6">
    <source>
        <dbReference type="PROSITE-ProRule" id="PRU01016"/>
    </source>
</evidence>
<evidence type="ECO:0000313" key="10">
    <source>
        <dbReference type="Proteomes" id="UP000265964"/>
    </source>
</evidence>
<dbReference type="InterPro" id="IPR029063">
    <property type="entry name" value="SAM-dependent_MTases_sf"/>
</dbReference>
<reference evidence="9 10" key="1">
    <citation type="submission" date="2017-08" db="EMBL/GenBank/DDBJ databases">
        <title>Reclassification of Bisgaard taxon 37 and 44.</title>
        <authorList>
            <person name="Christensen H."/>
        </authorList>
    </citation>
    <scope>NUCLEOTIDE SEQUENCE [LARGE SCALE GENOMIC DNA]</scope>
    <source>
        <strain evidence="9 10">EEAB3T1</strain>
    </source>
</reference>
<keyword evidence="1 6" id="KW-0489">Methyltransferase</keyword>
<name>A0A3A1YE90_9GAMM</name>
<evidence type="ECO:0000256" key="2">
    <source>
        <dbReference type="ARBA" id="ARBA00022679"/>
    </source>
</evidence>
<dbReference type="SUPFAM" id="SSF53335">
    <property type="entry name" value="S-adenosyl-L-methionine-dependent methyltransferases"/>
    <property type="match status" value="1"/>
</dbReference>
<dbReference type="GO" id="GO:0003886">
    <property type="term" value="F:DNA (cytosine-5-)-methyltransferase activity"/>
    <property type="evidence" value="ECO:0007669"/>
    <property type="project" value="UniProtKB-EC"/>
</dbReference>
<comment type="caution">
    <text evidence="9">The sequence shown here is derived from an EMBL/GenBank/DDBJ whole genome shotgun (WGS) entry which is preliminary data.</text>
</comment>
<dbReference type="PANTHER" id="PTHR46098">
    <property type="entry name" value="TRNA (CYTOSINE(38)-C(5))-METHYLTRANSFERASE"/>
    <property type="match status" value="1"/>
</dbReference>
<dbReference type="GO" id="GO:0032259">
    <property type="term" value="P:methylation"/>
    <property type="evidence" value="ECO:0007669"/>
    <property type="project" value="UniProtKB-KW"/>
</dbReference>
<dbReference type="Gene3D" id="3.40.50.150">
    <property type="entry name" value="Vaccinia Virus protein VP39"/>
    <property type="match status" value="1"/>
</dbReference>
<protein>
    <recommendedName>
        <fullName evidence="8">Cytosine-specific methyltransferase</fullName>
        <ecNumber evidence="8">2.1.1.37</ecNumber>
    </recommendedName>
</protein>
<evidence type="ECO:0000256" key="1">
    <source>
        <dbReference type="ARBA" id="ARBA00022603"/>
    </source>
</evidence>
<dbReference type="EMBL" id="NRJF01000076">
    <property type="protein sequence ID" value="RIY35861.1"/>
    <property type="molecule type" value="Genomic_DNA"/>
</dbReference>
<dbReference type="InterPro" id="IPR001525">
    <property type="entry name" value="C5_MeTfrase"/>
</dbReference>
<evidence type="ECO:0000313" key="9">
    <source>
        <dbReference type="EMBL" id="RIY35861.1"/>
    </source>
</evidence>
<dbReference type="EC" id="2.1.1.37" evidence="8"/>
<dbReference type="Pfam" id="PF00145">
    <property type="entry name" value="DNA_methylase"/>
    <property type="match status" value="1"/>
</dbReference>
<accession>A0A3A1YE90</accession>
<sequence>MNKNLKFIDLFAGIGGFRLALESIGAKCVFSCEIDPHAIAMYQANFKEDPKGDITQLDPSTLPDFDILCAGFPCQAFSISGKQRGFEDSRGTLFFDICRILEEKQPTAFILENVKNLEKHDKGNTMSIILKSLKELGYSVSYQVLNAKDFGVPQNRERVIIVGHKGGKIFDFSQVQNNPVDSMNNFLEPQGDFEYLEESEYTLLAKEQIKVQKSGLIFCGYRNKNIRKIGVKAETKHLSRVHKQPNRIYSAKGIHPTLASQEQSGRYFIYVNGKVRKLTLNECYKFMGFPDDFIKVGAKGKLYERIGNSVCVPMIRNIAQEVSKQFWNQELFSR</sequence>
<keyword evidence="3 6" id="KW-0949">S-adenosyl-L-methionine</keyword>
<dbReference type="PRINTS" id="PR00105">
    <property type="entry name" value="C5METTRFRASE"/>
</dbReference>
<keyword evidence="10" id="KW-1185">Reference proteome</keyword>
<dbReference type="CDD" id="cd00315">
    <property type="entry name" value="Cyt_C5_DNA_methylase"/>
    <property type="match status" value="1"/>
</dbReference>
<dbReference type="Gene3D" id="3.90.120.10">
    <property type="entry name" value="DNA Methylase, subunit A, domain 2"/>
    <property type="match status" value="1"/>
</dbReference>
<dbReference type="AlphaFoldDB" id="A0A3A1YE90"/>
<proteinExistence type="inferred from homology"/>
<organism evidence="9 10">
    <name type="scientific">Psittacicella gerlachiana</name>
    <dbReference type="NCBI Taxonomy" id="2028574"/>
    <lineage>
        <taxon>Bacteria</taxon>
        <taxon>Pseudomonadati</taxon>
        <taxon>Pseudomonadota</taxon>
        <taxon>Gammaproteobacteria</taxon>
        <taxon>Pasteurellales</taxon>
        <taxon>Psittacicellaceae</taxon>
        <taxon>Psittacicella</taxon>
    </lineage>
</organism>
<evidence type="ECO:0000256" key="8">
    <source>
        <dbReference type="RuleBase" id="RU000417"/>
    </source>
</evidence>
<evidence type="ECO:0000256" key="3">
    <source>
        <dbReference type="ARBA" id="ARBA00022691"/>
    </source>
</evidence>